<keyword evidence="5" id="KW-1185">Reference proteome</keyword>
<dbReference type="InterPro" id="IPR002110">
    <property type="entry name" value="Ankyrin_rpt"/>
</dbReference>
<evidence type="ECO:0000256" key="1">
    <source>
        <dbReference type="ARBA" id="ARBA00022737"/>
    </source>
</evidence>
<reference evidence="4" key="1">
    <citation type="submission" date="2023-06" db="EMBL/GenBank/DDBJ databases">
        <authorList>
            <person name="Delattre M."/>
        </authorList>
    </citation>
    <scope>NUCLEOTIDE SEQUENCE</scope>
    <source>
        <strain evidence="4">AF72</strain>
    </source>
</reference>
<dbReference type="AlphaFoldDB" id="A0AA36CBB7"/>
<dbReference type="PANTHER" id="PTHR24173:SF74">
    <property type="entry name" value="ANKYRIN REPEAT DOMAIN-CONTAINING PROTEIN 16"/>
    <property type="match status" value="1"/>
</dbReference>
<evidence type="ECO:0000256" key="3">
    <source>
        <dbReference type="PROSITE-ProRule" id="PRU00023"/>
    </source>
</evidence>
<gene>
    <name evidence="4" type="ORF">MSPICULIGERA_LOCUS4455</name>
</gene>
<dbReference type="PROSITE" id="PS50088">
    <property type="entry name" value="ANK_REPEAT"/>
    <property type="match status" value="1"/>
</dbReference>
<sequence length="145" mass="15772">MDNETFASIYEQDPSLVDSQDAYGYTPLMIAVMSGRTEVADFLIAKGSNLSHVDKDGHNVVHWAVVCGQKAHLLHYSTAAEEIPSDTAIAILHTLLKKGAHVNCVDIDERTPILWAASNGNIEALISLTQAGGDIQTIIVRARRF</sequence>
<dbReference type="PRINTS" id="PR01415">
    <property type="entry name" value="ANKYRIN"/>
</dbReference>
<dbReference type="PROSITE" id="PS50297">
    <property type="entry name" value="ANK_REP_REGION"/>
    <property type="match status" value="1"/>
</dbReference>
<protein>
    <submittedName>
        <fullName evidence="4">Uncharacterized protein</fullName>
    </submittedName>
</protein>
<dbReference type="Pfam" id="PF13637">
    <property type="entry name" value="Ank_4"/>
    <property type="match status" value="1"/>
</dbReference>
<dbReference type="InterPro" id="IPR036770">
    <property type="entry name" value="Ankyrin_rpt-contain_sf"/>
</dbReference>
<accession>A0AA36CBB7</accession>
<feature type="repeat" description="ANK" evidence="3">
    <location>
        <begin position="23"/>
        <end position="55"/>
    </location>
</feature>
<comment type="caution">
    <text evidence="4">The sequence shown here is derived from an EMBL/GenBank/DDBJ whole genome shotgun (WGS) entry which is preliminary data.</text>
</comment>
<dbReference type="Proteomes" id="UP001177023">
    <property type="component" value="Unassembled WGS sequence"/>
</dbReference>
<evidence type="ECO:0000313" key="4">
    <source>
        <dbReference type="EMBL" id="CAJ0565828.1"/>
    </source>
</evidence>
<feature type="non-terminal residue" evidence="4">
    <location>
        <position position="145"/>
    </location>
</feature>
<proteinExistence type="predicted"/>
<dbReference type="Pfam" id="PF12796">
    <property type="entry name" value="Ank_2"/>
    <property type="match status" value="1"/>
</dbReference>
<name>A0AA36CBB7_9BILA</name>
<dbReference type="Gene3D" id="1.25.40.20">
    <property type="entry name" value="Ankyrin repeat-containing domain"/>
    <property type="match status" value="1"/>
</dbReference>
<evidence type="ECO:0000256" key="2">
    <source>
        <dbReference type="ARBA" id="ARBA00023043"/>
    </source>
</evidence>
<keyword evidence="2 3" id="KW-0040">ANK repeat</keyword>
<keyword evidence="1" id="KW-0677">Repeat</keyword>
<dbReference type="EMBL" id="CATQJA010001112">
    <property type="protein sequence ID" value="CAJ0565828.1"/>
    <property type="molecule type" value="Genomic_DNA"/>
</dbReference>
<dbReference type="SMART" id="SM00248">
    <property type="entry name" value="ANK"/>
    <property type="match status" value="3"/>
</dbReference>
<dbReference type="SUPFAM" id="SSF48403">
    <property type="entry name" value="Ankyrin repeat"/>
    <property type="match status" value="1"/>
</dbReference>
<organism evidence="4 5">
    <name type="scientific">Mesorhabditis spiculigera</name>
    <dbReference type="NCBI Taxonomy" id="96644"/>
    <lineage>
        <taxon>Eukaryota</taxon>
        <taxon>Metazoa</taxon>
        <taxon>Ecdysozoa</taxon>
        <taxon>Nematoda</taxon>
        <taxon>Chromadorea</taxon>
        <taxon>Rhabditida</taxon>
        <taxon>Rhabditina</taxon>
        <taxon>Rhabditomorpha</taxon>
        <taxon>Rhabditoidea</taxon>
        <taxon>Rhabditidae</taxon>
        <taxon>Mesorhabditinae</taxon>
        <taxon>Mesorhabditis</taxon>
    </lineage>
</organism>
<evidence type="ECO:0000313" key="5">
    <source>
        <dbReference type="Proteomes" id="UP001177023"/>
    </source>
</evidence>
<dbReference type="PANTHER" id="PTHR24173">
    <property type="entry name" value="ANKYRIN REPEAT CONTAINING"/>
    <property type="match status" value="1"/>
</dbReference>